<gene>
    <name evidence="1" type="ORF">LW31_045</name>
</gene>
<protein>
    <recommendedName>
        <fullName evidence="3">YopX protein domain-containing protein</fullName>
    </recommendedName>
</protein>
<proteinExistence type="predicted"/>
<reference evidence="1 2" key="1">
    <citation type="journal article" date="2017" name="Viruses">
        <title>Phage Biodiversity in Artisanal Cheese Wheys Reflects the Complexity of the Fermentation Process.</title>
        <authorList>
            <person name="Mahony J."/>
            <person name="Moscarelli A."/>
            <person name="Kelleher P."/>
            <person name="Lugli G.A."/>
            <person name="Ventura M."/>
            <person name="Settanni L."/>
            <person name="van Sinderen D."/>
        </authorList>
    </citation>
    <scope>NUCLEOTIDE SEQUENCE [LARGE SCALE GENOMIC DNA]</scope>
</reference>
<evidence type="ECO:0000313" key="2">
    <source>
        <dbReference type="Proteomes" id="UP000224502"/>
    </source>
</evidence>
<keyword evidence="2" id="KW-1185">Reference proteome</keyword>
<name>A0A1W6JHE2_9CAUD</name>
<evidence type="ECO:0008006" key="3">
    <source>
        <dbReference type="Google" id="ProtNLM"/>
    </source>
</evidence>
<dbReference type="EMBL" id="KY554762">
    <property type="protein sequence ID" value="ARM65647.1"/>
    <property type="molecule type" value="Genomic_DNA"/>
</dbReference>
<accession>A0A1W6JHE2</accession>
<sequence>MKDLSKIEVIWYEVPNHPDFKYTSSGRIEYKGIKVKGRIYYVDGELMWSDDIKTQFNITYEQLETILYEELETGHDIHIVTKSLFYLMYGAKHVKQYVDDLVENSKAVVAVDMKTKEIFIFDHVYDGIYEMNQSYNGVMSVLNGEKERNHNVVWLYASEEEV</sequence>
<organism evidence="1 2">
    <name type="scientific">Lactococcus phage LW31</name>
    <dbReference type="NCBI Taxonomy" id="1965478"/>
    <lineage>
        <taxon>Viruses</taxon>
        <taxon>Duplodnaviria</taxon>
        <taxon>Heunggongvirae</taxon>
        <taxon>Uroviricota</taxon>
        <taxon>Caudoviricetes</taxon>
        <taxon>Teubervirus</taxon>
        <taxon>Teubervirus LW31</taxon>
    </lineage>
</organism>
<dbReference type="Proteomes" id="UP000224502">
    <property type="component" value="Segment"/>
</dbReference>
<evidence type="ECO:0000313" key="1">
    <source>
        <dbReference type="EMBL" id="ARM65647.1"/>
    </source>
</evidence>